<dbReference type="EMBL" id="JAFLEQ010000008">
    <property type="protein sequence ID" value="MBN9644170.1"/>
    <property type="molecule type" value="Genomic_DNA"/>
</dbReference>
<dbReference type="Proteomes" id="UP000664332">
    <property type="component" value="Unassembled WGS sequence"/>
</dbReference>
<keyword evidence="2" id="KW-0472">Membrane</keyword>
<evidence type="ECO:0000256" key="1">
    <source>
        <dbReference type="SAM" id="MobiDB-lite"/>
    </source>
</evidence>
<keyword evidence="2" id="KW-0812">Transmembrane</keyword>
<name>A0A939DZK5_9CORY</name>
<accession>A0A939DZK5</accession>
<dbReference type="AlphaFoldDB" id="A0A939DZK5"/>
<feature type="region of interest" description="Disordered" evidence="1">
    <location>
        <begin position="137"/>
        <end position="163"/>
    </location>
</feature>
<evidence type="ECO:0000313" key="3">
    <source>
        <dbReference type="EMBL" id="MBN9644170.1"/>
    </source>
</evidence>
<feature type="compositionally biased region" description="Basic and acidic residues" evidence="1">
    <location>
        <begin position="150"/>
        <end position="163"/>
    </location>
</feature>
<keyword evidence="4" id="KW-1185">Reference proteome</keyword>
<gene>
    <name evidence="3" type="ORF">JZY06_06010</name>
</gene>
<reference evidence="3" key="1">
    <citation type="submission" date="2021-03" db="EMBL/GenBank/DDBJ databases">
        <authorList>
            <person name="Sun Q."/>
        </authorList>
    </citation>
    <scope>NUCLEOTIDE SEQUENCE</scope>
    <source>
        <strain evidence="3">CCM 8862</strain>
    </source>
</reference>
<keyword evidence="2" id="KW-1133">Transmembrane helix</keyword>
<dbReference type="RefSeq" id="WP_207119148.1">
    <property type="nucleotide sequence ID" value="NZ_JAFLEQ010000008.1"/>
</dbReference>
<proteinExistence type="predicted"/>
<feature type="transmembrane region" description="Helical" evidence="2">
    <location>
        <begin position="32"/>
        <end position="52"/>
    </location>
</feature>
<protein>
    <submittedName>
        <fullName evidence="3">Uncharacterized protein</fullName>
    </submittedName>
</protein>
<sequence length="163" mass="17057">MSGLIKLAFLCALGATLGGVIGYVTMGHQVGWLLLAAAGLTVQIIVGIHNTYSMKQQFARSSGGHEPGTPMRLPEDKLARLAALKAASTSSAAAIRTLRSWYPGMDLRTATVTYNSVDIAPGSGDEGLAVFTATHRKTARQTRAGGAGRDGGRDEQATIRDES</sequence>
<evidence type="ECO:0000313" key="4">
    <source>
        <dbReference type="Proteomes" id="UP000664332"/>
    </source>
</evidence>
<comment type="caution">
    <text evidence="3">The sequence shown here is derived from an EMBL/GenBank/DDBJ whole genome shotgun (WGS) entry which is preliminary data.</text>
</comment>
<evidence type="ECO:0000256" key="2">
    <source>
        <dbReference type="SAM" id="Phobius"/>
    </source>
</evidence>
<organism evidence="3 4">
    <name type="scientific">Corynebacterium mendelii</name>
    <dbReference type="NCBI Taxonomy" id="2765362"/>
    <lineage>
        <taxon>Bacteria</taxon>
        <taxon>Bacillati</taxon>
        <taxon>Actinomycetota</taxon>
        <taxon>Actinomycetes</taxon>
        <taxon>Mycobacteriales</taxon>
        <taxon>Corynebacteriaceae</taxon>
        <taxon>Corynebacterium</taxon>
    </lineage>
</organism>